<evidence type="ECO:0000313" key="3">
    <source>
        <dbReference type="EMBL" id="MFC5988451.1"/>
    </source>
</evidence>
<organism evidence="3 4">
    <name type="scientific">Marinicrinis lubricantis</name>
    <dbReference type="NCBI Taxonomy" id="2086470"/>
    <lineage>
        <taxon>Bacteria</taxon>
        <taxon>Bacillati</taxon>
        <taxon>Bacillota</taxon>
        <taxon>Bacilli</taxon>
        <taxon>Bacillales</taxon>
        <taxon>Paenibacillaceae</taxon>
    </lineage>
</organism>
<evidence type="ECO:0000256" key="1">
    <source>
        <dbReference type="SAM" id="MobiDB-lite"/>
    </source>
</evidence>
<dbReference type="InterPro" id="IPR036779">
    <property type="entry name" value="LysM_dom_sf"/>
</dbReference>
<sequence length="433" mass="48208">MTGEQKGLRFDIYERVQLQEPLEGLEQLDSIELLPQIKVLSKEEQAVLKGHLTLTGSYTVSEDRGSRQLVHYIPVEITLPLSRITSLEDLKVEIEHFDVDLISPRSLSVTGVLSLEGIEMVGQVSKTWGTPEEVFVSQMNDDLTETSEAIDKEYSQINDQTVETRDASAERFEPSAASQFSKSSGAGEEQAIEPAYSDGRVEEAPAVQEEAPKETAPKEKAPKEEAVPIPIVNEESPLQVDLPMAETKAEPVMAQEMDNSAAGNEAIEPSSNEQNPNPAGELAEEENPNQSPAAEEAAEQEPPKKKEMKIAFGSKKQEEDVSSEEKKGSKGLKSLLHREQTKNVLENYKQAEEALEALQQPEDAKNGLEWKSLFLNRENEEQSFKKVRMCIVQKEETLGTIAQKYGIHPRELSMYNRLSNEEVSEGQIVYIPN</sequence>
<dbReference type="EMBL" id="JBHSQV010000181">
    <property type="protein sequence ID" value="MFC5988451.1"/>
    <property type="molecule type" value="Genomic_DNA"/>
</dbReference>
<dbReference type="InterPro" id="IPR048862">
    <property type="entry name" value="SPOCS_spoVID_N"/>
</dbReference>
<evidence type="ECO:0000313" key="4">
    <source>
        <dbReference type="Proteomes" id="UP001596250"/>
    </source>
</evidence>
<name>A0ABW1ITW0_9BACL</name>
<dbReference type="Pfam" id="PF20918">
    <property type="entry name" value="SPOCS_spoVID-N"/>
    <property type="match status" value="1"/>
</dbReference>
<dbReference type="Pfam" id="PF01476">
    <property type="entry name" value="LysM"/>
    <property type="match status" value="1"/>
</dbReference>
<dbReference type="Gene3D" id="3.10.350.10">
    <property type="entry name" value="LysM domain"/>
    <property type="match status" value="1"/>
</dbReference>
<dbReference type="Proteomes" id="UP001596250">
    <property type="component" value="Unassembled WGS sequence"/>
</dbReference>
<dbReference type="CDD" id="cd00118">
    <property type="entry name" value="LysM"/>
    <property type="match status" value="1"/>
</dbReference>
<keyword evidence="4" id="KW-1185">Reference proteome</keyword>
<feature type="compositionally biased region" description="Basic and acidic residues" evidence="1">
    <location>
        <begin position="210"/>
        <end position="226"/>
    </location>
</feature>
<feature type="compositionally biased region" description="Basic and acidic residues" evidence="1">
    <location>
        <begin position="301"/>
        <end position="328"/>
    </location>
</feature>
<dbReference type="SUPFAM" id="SSF54106">
    <property type="entry name" value="LysM domain"/>
    <property type="match status" value="1"/>
</dbReference>
<dbReference type="InterPro" id="IPR018392">
    <property type="entry name" value="LysM"/>
</dbReference>
<evidence type="ECO:0000259" key="2">
    <source>
        <dbReference type="PROSITE" id="PS51782"/>
    </source>
</evidence>
<protein>
    <submittedName>
        <fullName evidence="3">LysM peptidoglycan-binding domain-containing protein</fullName>
    </submittedName>
</protein>
<reference evidence="4" key="1">
    <citation type="journal article" date="2019" name="Int. J. Syst. Evol. Microbiol.">
        <title>The Global Catalogue of Microorganisms (GCM) 10K type strain sequencing project: providing services to taxonomists for standard genome sequencing and annotation.</title>
        <authorList>
            <consortium name="The Broad Institute Genomics Platform"/>
            <consortium name="The Broad Institute Genome Sequencing Center for Infectious Disease"/>
            <person name="Wu L."/>
            <person name="Ma J."/>
        </authorList>
    </citation>
    <scope>NUCLEOTIDE SEQUENCE [LARGE SCALE GENOMIC DNA]</scope>
    <source>
        <strain evidence="4">CCM 8749</strain>
    </source>
</reference>
<dbReference type="RefSeq" id="WP_379895920.1">
    <property type="nucleotide sequence ID" value="NZ_CBCSCT010000014.1"/>
</dbReference>
<feature type="compositionally biased region" description="Basic and acidic residues" evidence="1">
    <location>
        <begin position="162"/>
        <end position="173"/>
    </location>
</feature>
<proteinExistence type="predicted"/>
<dbReference type="PROSITE" id="PS51782">
    <property type="entry name" value="LYSM"/>
    <property type="match status" value="1"/>
</dbReference>
<dbReference type="SMART" id="SM00257">
    <property type="entry name" value="LysM"/>
    <property type="match status" value="1"/>
</dbReference>
<feature type="region of interest" description="Disordered" evidence="1">
    <location>
        <begin position="155"/>
        <end position="340"/>
    </location>
</feature>
<accession>A0ABW1ITW0</accession>
<gene>
    <name evidence="3" type="ORF">ACFPXP_18770</name>
</gene>
<feature type="domain" description="LysM" evidence="2">
    <location>
        <begin position="388"/>
        <end position="431"/>
    </location>
</feature>
<comment type="caution">
    <text evidence="3">The sequence shown here is derived from an EMBL/GenBank/DDBJ whole genome shotgun (WGS) entry which is preliminary data.</text>
</comment>